<dbReference type="Pfam" id="PF00501">
    <property type="entry name" value="AMP-binding"/>
    <property type="match status" value="1"/>
</dbReference>
<dbReference type="CDD" id="cd05918">
    <property type="entry name" value="A_NRPS_SidN3_like"/>
    <property type="match status" value="1"/>
</dbReference>
<dbReference type="InterPro" id="IPR045851">
    <property type="entry name" value="AMP-bd_C_sf"/>
</dbReference>
<dbReference type="FunFam" id="3.40.50.12780:FF:000014">
    <property type="entry name" value="Nonribosomal peptide synthetase 1"/>
    <property type="match status" value="1"/>
</dbReference>
<dbReference type="PANTHER" id="PTHR45527:SF1">
    <property type="entry name" value="FATTY ACID SYNTHASE"/>
    <property type="match status" value="1"/>
</dbReference>
<evidence type="ECO:0000256" key="3">
    <source>
        <dbReference type="ARBA" id="ARBA00022598"/>
    </source>
</evidence>
<dbReference type="InterPro" id="IPR020845">
    <property type="entry name" value="AMP-binding_CS"/>
</dbReference>
<dbReference type="InterPro" id="IPR023213">
    <property type="entry name" value="CAT-like_dom_sf"/>
</dbReference>
<dbReference type="InterPro" id="IPR036736">
    <property type="entry name" value="ACP-like_sf"/>
</dbReference>
<accession>A0A7H8R5Y6</accession>
<dbReference type="EMBL" id="CP055902">
    <property type="protein sequence ID" value="QKX61617.1"/>
    <property type="molecule type" value="Genomic_DNA"/>
</dbReference>
<dbReference type="FunFam" id="3.30.559.30:FF:000003">
    <property type="entry name" value="Nonribosomal peptide synthase SidD"/>
    <property type="match status" value="1"/>
</dbReference>
<keyword evidence="3" id="KW-0436">Ligase</keyword>
<dbReference type="RefSeq" id="XP_035347791.1">
    <property type="nucleotide sequence ID" value="XM_035491898.1"/>
</dbReference>
<dbReference type="PROSITE" id="PS50075">
    <property type="entry name" value="CARRIER"/>
    <property type="match status" value="1"/>
</dbReference>
<dbReference type="InterPro" id="IPR010071">
    <property type="entry name" value="AA_adenyl_dom"/>
</dbReference>
<dbReference type="SUPFAM" id="SSF47336">
    <property type="entry name" value="ACP-like"/>
    <property type="match status" value="1"/>
</dbReference>
<dbReference type="FunFam" id="1.10.1200.10:FF:000005">
    <property type="entry name" value="Nonribosomal peptide synthetase 1"/>
    <property type="match status" value="1"/>
</dbReference>
<protein>
    <recommendedName>
        <fullName evidence="4">Carrier domain-containing protein</fullName>
    </recommendedName>
</protein>
<keyword evidence="6" id="KW-1185">Reference proteome</keyword>
<reference evidence="6" key="1">
    <citation type="submission" date="2020-06" db="EMBL/GenBank/DDBJ databases">
        <title>A chromosome-scale genome assembly of Talaromyces rugulosus W13939.</title>
        <authorList>
            <person name="Wang B."/>
            <person name="Guo L."/>
            <person name="Ye K."/>
            <person name="Wang L."/>
        </authorList>
    </citation>
    <scope>NUCLEOTIDE SEQUENCE [LARGE SCALE GENOMIC DNA]</scope>
    <source>
        <strain evidence="6">W13939</strain>
    </source>
</reference>
<sequence length="1513" mass="168093">MALSPSLLGNTIIKNDALEQVALLCDIDPNRVEGIFPCTPWQRGLLTSSLTRAGDYLSRYVLKLRSEVDISRFQAAVEAVVAATPILRARIVNLPGQGYVHVVLDESVSWTKKNNLQEYLNIDKQTAMEIGSSFSRYGFVEQNEDGANFFVWTLFCTVCDSSSMALLLPAIEETYLDQTRNTLTPFQSFVKHVGSVDEDTAGMFWKAQFTDSKAVPFPPLPFPAYQPRIDSTVDHHVTELEWCMDNVTVSTALRTAWAILAAHYTDSDDVIFGAVVTGRQVAVAGIERTVGPTHAMVPVRVVIDRQKSVGDLLQQIQRQSVEMVPFEQVGIQWIRRISANVKRGSQFQTLLVIRSVEEDSEQRPSTLFTPQFDEMTSTDVGALSTHAMVVICQLKTHGLQLRIGFDSTTIDVRQVQRIAHQLEQVLRQVYTPANSVKRLSELETTSVQDLRDIWMWNATVPETINRCVHEMIADTVQRQPEAPAVCAWDGELTYTELDKLSTKLAYHLVEQGVTPGAIIPLCFEKSMWVPVAMIAVMKSGGVSLALDIEQPEKRLRTILEQVNPNLILSSVANHALAGRLYHATVVVINDSHLHLTQSSLDFAVHLPEVQPTSKLYIVFTSGSTGTPKGAIITHTNFSSALWHQNNALGFKPTSRVYDYASYAFDVAWSNILHTLYAGGCLCIPCQDDRRNNLVQSMQQFKANYIDWTPTVARLVDPAEVPDLRYVSFGGESLTAKDAHQWRSSTATINAYGPAECSVRSSLEWIEGDKTTEPGIGKGIGTTTWVVDRQNHTQLVAIGCTGELLLEGPLVGQGYHGDMEKTTQAFIEDPVWLLSGGPGVPGRRGRLYKTGDLVRYNVDGTLQFIGRKDSQVKIHGQRVELGEVEYHVQQYLASKTDDTLLVAEIITPRASDNAVLVVFVAISGLENENLETAVANATLGVNDELTAVLPMYMVPIAYIPMDQLPVTATGKTDRRRLREIGSSFSLRQLIALNPLRGERRPPTTKTEQVLQRLWASVIGIDVDSISANDSFLRIGGDSIGAMRLVGALREQGFFLTVADVLQRSQLCELAKVLEVGKDVATEGLPSVAPFSFTQADDVPLFLERLVIPQIKVTTKIMDVLPTTDFQKLCIYEALCDPPSRWFYFIIDLPTDVDFRRLASACSSAVKYLDILRMIFITIHGSFWQVLVEGIEIGFDLYENHAQSLGFTTKMCEEDLKRERALGQSFIRFFGVRDSIGGNKLVFRCSHAHFDGFCLSSIFDVIFGLYDGTKIVTQSPGFAGFIAYTSNKRSKSILYWQSVMYGSCVFNWKQTDAADSTDSSQDNLQITMKVKLPTIEENVSTASLFHAAIALALSANYKTSNVLFGRLVTGRAMLPSELQEAIGPCLAELPVRVKIHARDTLLTVAVRLQRQFIQDSHFESVGMADIIQECTDWPATESDFGWRTAFMPEFGSTSQSSIKYSVFIHESTLLPRKRPELYARRIGEDLEITYDSDGSILSQEMVRSVLGTIQSVLEG</sequence>
<dbReference type="Pfam" id="PF00550">
    <property type="entry name" value="PP-binding"/>
    <property type="match status" value="1"/>
</dbReference>
<evidence type="ECO:0000256" key="2">
    <source>
        <dbReference type="ARBA" id="ARBA00022553"/>
    </source>
</evidence>
<dbReference type="GO" id="GO:0016874">
    <property type="term" value="F:ligase activity"/>
    <property type="evidence" value="ECO:0007669"/>
    <property type="project" value="UniProtKB-KW"/>
</dbReference>
<dbReference type="GO" id="GO:0043041">
    <property type="term" value="P:amino acid activation for nonribosomal peptide biosynthetic process"/>
    <property type="evidence" value="ECO:0007669"/>
    <property type="project" value="TreeGrafter"/>
</dbReference>
<dbReference type="InterPro" id="IPR001242">
    <property type="entry name" value="Condensation_dom"/>
</dbReference>
<dbReference type="Gene3D" id="1.10.1200.10">
    <property type="entry name" value="ACP-like"/>
    <property type="match status" value="1"/>
</dbReference>
<evidence type="ECO:0000256" key="1">
    <source>
        <dbReference type="ARBA" id="ARBA00022450"/>
    </source>
</evidence>
<proteinExistence type="predicted"/>
<dbReference type="InterPro" id="IPR042099">
    <property type="entry name" value="ANL_N_sf"/>
</dbReference>
<dbReference type="PROSITE" id="PS00012">
    <property type="entry name" value="PHOSPHOPANTETHEINE"/>
    <property type="match status" value="1"/>
</dbReference>
<dbReference type="GeneID" id="55996257"/>
<dbReference type="Gene3D" id="3.30.559.30">
    <property type="entry name" value="Nonribosomal peptide synthetase, condensation domain"/>
    <property type="match status" value="2"/>
</dbReference>
<dbReference type="Gene3D" id="3.30.559.10">
    <property type="entry name" value="Chloramphenicol acetyltransferase-like domain"/>
    <property type="match status" value="2"/>
</dbReference>
<name>A0A7H8R5Y6_TALRU</name>
<dbReference type="Gene3D" id="3.40.50.12780">
    <property type="entry name" value="N-terminal domain of ligase-like"/>
    <property type="match status" value="1"/>
</dbReference>
<dbReference type="OrthoDB" id="416786at2759"/>
<dbReference type="InterPro" id="IPR006162">
    <property type="entry name" value="Ppantetheine_attach_site"/>
</dbReference>
<evidence type="ECO:0000313" key="5">
    <source>
        <dbReference type="EMBL" id="QKX61617.1"/>
    </source>
</evidence>
<evidence type="ECO:0000313" key="6">
    <source>
        <dbReference type="Proteomes" id="UP000509510"/>
    </source>
</evidence>
<dbReference type="KEGG" id="trg:TRUGW13939_08769"/>
<dbReference type="GO" id="GO:0005737">
    <property type="term" value="C:cytoplasm"/>
    <property type="evidence" value="ECO:0007669"/>
    <property type="project" value="TreeGrafter"/>
</dbReference>
<dbReference type="InterPro" id="IPR000873">
    <property type="entry name" value="AMP-dep_synth/lig_dom"/>
</dbReference>
<dbReference type="Pfam" id="PF00668">
    <property type="entry name" value="Condensation"/>
    <property type="match status" value="2"/>
</dbReference>
<dbReference type="PANTHER" id="PTHR45527">
    <property type="entry name" value="NONRIBOSOMAL PEPTIDE SYNTHETASE"/>
    <property type="match status" value="1"/>
</dbReference>
<dbReference type="Proteomes" id="UP000509510">
    <property type="component" value="Chromosome V"/>
</dbReference>
<dbReference type="SUPFAM" id="SSF52777">
    <property type="entry name" value="CoA-dependent acyltransferases"/>
    <property type="match status" value="4"/>
</dbReference>
<organism evidence="5 6">
    <name type="scientific">Talaromyces rugulosus</name>
    <name type="common">Penicillium rugulosum</name>
    <dbReference type="NCBI Taxonomy" id="121627"/>
    <lineage>
        <taxon>Eukaryota</taxon>
        <taxon>Fungi</taxon>
        <taxon>Dikarya</taxon>
        <taxon>Ascomycota</taxon>
        <taxon>Pezizomycotina</taxon>
        <taxon>Eurotiomycetes</taxon>
        <taxon>Eurotiomycetidae</taxon>
        <taxon>Eurotiales</taxon>
        <taxon>Trichocomaceae</taxon>
        <taxon>Talaromyces</taxon>
        <taxon>Talaromyces sect. Islandici</taxon>
    </lineage>
</organism>
<dbReference type="CDD" id="cd19545">
    <property type="entry name" value="FUM14_C_NRPS-like"/>
    <property type="match status" value="1"/>
</dbReference>
<keyword evidence="1" id="KW-0596">Phosphopantetheine</keyword>
<keyword evidence="2" id="KW-0597">Phosphoprotein</keyword>
<dbReference type="SUPFAM" id="SSF56801">
    <property type="entry name" value="Acetyl-CoA synthetase-like"/>
    <property type="match status" value="1"/>
</dbReference>
<dbReference type="InterPro" id="IPR009081">
    <property type="entry name" value="PP-bd_ACP"/>
</dbReference>
<feature type="domain" description="Carrier" evidence="4">
    <location>
        <begin position="1000"/>
        <end position="1076"/>
    </location>
</feature>
<gene>
    <name evidence="5" type="ORF">TRUGW13939_08769</name>
</gene>
<dbReference type="PROSITE" id="PS00455">
    <property type="entry name" value="AMP_BINDING"/>
    <property type="match status" value="1"/>
</dbReference>
<dbReference type="GO" id="GO:0044550">
    <property type="term" value="P:secondary metabolite biosynthetic process"/>
    <property type="evidence" value="ECO:0007669"/>
    <property type="project" value="TreeGrafter"/>
</dbReference>
<dbReference type="GO" id="GO:0031177">
    <property type="term" value="F:phosphopantetheine binding"/>
    <property type="evidence" value="ECO:0007669"/>
    <property type="project" value="TreeGrafter"/>
</dbReference>
<evidence type="ECO:0000259" key="4">
    <source>
        <dbReference type="PROSITE" id="PS50075"/>
    </source>
</evidence>
<dbReference type="NCBIfam" id="TIGR01733">
    <property type="entry name" value="AA-adenyl-dom"/>
    <property type="match status" value="1"/>
</dbReference>
<dbReference type="Gene3D" id="3.30.300.30">
    <property type="match status" value="1"/>
</dbReference>